<dbReference type="AlphaFoldDB" id="A0A0B6YWU5"/>
<name>A0A0B6YWU5_9EUPU</name>
<dbReference type="GO" id="GO:0042030">
    <property type="term" value="F:ATPase inhibitor activity"/>
    <property type="evidence" value="ECO:0007669"/>
    <property type="project" value="TreeGrafter"/>
</dbReference>
<protein>
    <recommendedName>
        <fullName evidence="1">Folliculin-interacting protein middle domain-containing protein</fullName>
    </recommendedName>
</protein>
<proteinExistence type="predicted"/>
<feature type="non-terminal residue" evidence="2">
    <location>
        <position position="142"/>
    </location>
</feature>
<dbReference type="InterPro" id="IPR028085">
    <property type="entry name" value="FNIP_mid_dom"/>
</dbReference>
<gene>
    <name evidence="2" type="primary">ORF37853</name>
</gene>
<evidence type="ECO:0000313" key="2">
    <source>
        <dbReference type="EMBL" id="CEK59920.1"/>
    </source>
</evidence>
<feature type="domain" description="Folliculin-interacting protein middle" evidence="1">
    <location>
        <begin position="53"/>
        <end position="141"/>
    </location>
</feature>
<reference evidence="2" key="1">
    <citation type="submission" date="2014-12" db="EMBL/GenBank/DDBJ databases">
        <title>Insight into the proteome of Arion vulgaris.</title>
        <authorList>
            <person name="Aradska J."/>
            <person name="Bulat T."/>
            <person name="Smidak R."/>
            <person name="Sarate P."/>
            <person name="Gangsoo J."/>
            <person name="Sialana F."/>
            <person name="Bilban M."/>
            <person name="Lubec G."/>
        </authorList>
    </citation>
    <scope>NUCLEOTIDE SEQUENCE</scope>
    <source>
        <tissue evidence="2">Skin</tissue>
    </source>
</reference>
<sequence length="142" mass="16212">GLAYFTSSGNLRTSLPSPSNGSMSSYSSLHRRWMRAQSTSLNRHYSKYSASACESLQSRPQRNRLAVGIIFGSHDDKDKENNELFQSFFFSHFALIEGHVEKLRCVVEKAYFNSRSFLPAVMEALDTFRNDIFDLYTAPRLP</sequence>
<dbReference type="PANTHER" id="PTHR21634">
    <property type="entry name" value="RE13835P"/>
    <property type="match status" value="1"/>
</dbReference>
<dbReference type="GO" id="GO:0005737">
    <property type="term" value="C:cytoplasm"/>
    <property type="evidence" value="ECO:0007669"/>
    <property type="project" value="TreeGrafter"/>
</dbReference>
<accession>A0A0B6YWU5</accession>
<dbReference type="EMBL" id="HACG01013055">
    <property type="protein sequence ID" value="CEK59920.1"/>
    <property type="molecule type" value="Transcribed_RNA"/>
</dbReference>
<feature type="non-terminal residue" evidence="2">
    <location>
        <position position="1"/>
    </location>
</feature>
<dbReference type="Pfam" id="PF14637">
    <property type="entry name" value="FNIP_M"/>
    <property type="match status" value="1"/>
</dbReference>
<evidence type="ECO:0000259" key="1">
    <source>
        <dbReference type="Pfam" id="PF14637"/>
    </source>
</evidence>
<dbReference type="GO" id="GO:0051087">
    <property type="term" value="F:protein-folding chaperone binding"/>
    <property type="evidence" value="ECO:0007669"/>
    <property type="project" value="TreeGrafter"/>
</dbReference>
<dbReference type="PANTHER" id="PTHR21634:SF9">
    <property type="entry name" value="RE13835P"/>
    <property type="match status" value="1"/>
</dbReference>
<organism evidence="2">
    <name type="scientific">Arion vulgaris</name>
    <dbReference type="NCBI Taxonomy" id="1028688"/>
    <lineage>
        <taxon>Eukaryota</taxon>
        <taxon>Metazoa</taxon>
        <taxon>Spiralia</taxon>
        <taxon>Lophotrochozoa</taxon>
        <taxon>Mollusca</taxon>
        <taxon>Gastropoda</taxon>
        <taxon>Heterobranchia</taxon>
        <taxon>Euthyneura</taxon>
        <taxon>Panpulmonata</taxon>
        <taxon>Eupulmonata</taxon>
        <taxon>Stylommatophora</taxon>
        <taxon>Helicina</taxon>
        <taxon>Arionoidea</taxon>
        <taxon>Arionidae</taxon>
        <taxon>Arion</taxon>
    </lineage>
</organism>